<dbReference type="PANTHER" id="PTHR43250:SF2">
    <property type="entry name" value="EXODEOXYRIBONUCLEASE III"/>
    <property type="match status" value="1"/>
</dbReference>
<dbReference type="PROSITE" id="PS51435">
    <property type="entry name" value="AP_NUCLEASE_F1_4"/>
    <property type="match status" value="1"/>
</dbReference>
<keyword evidence="4" id="KW-0378">Hydrolase</keyword>
<dbReference type="Pfam" id="PF03372">
    <property type="entry name" value="Exo_endo_phos"/>
    <property type="match status" value="1"/>
</dbReference>
<feature type="binding site" evidence="7">
    <location>
        <position position="39"/>
    </location>
    <ligand>
        <name>Mg(2+)</name>
        <dbReference type="ChEBI" id="CHEBI:18420"/>
        <label>1</label>
    </ligand>
</feature>
<dbReference type="InterPro" id="IPR036691">
    <property type="entry name" value="Endo/exonu/phosph_ase_sf"/>
</dbReference>
<organism evidence="10 11">
    <name type="scientific">Polynucleobacter hirudinilacicola</name>
    <dbReference type="NCBI Taxonomy" id="1743166"/>
    <lineage>
        <taxon>Bacteria</taxon>
        <taxon>Pseudomonadati</taxon>
        <taxon>Pseudomonadota</taxon>
        <taxon>Betaproteobacteria</taxon>
        <taxon>Burkholderiales</taxon>
        <taxon>Burkholderiaceae</taxon>
        <taxon>Polynucleobacter</taxon>
    </lineage>
</organism>
<feature type="binding site" evidence="7">
    <location>
        <position position="268"/>
    </location>
    <ligand>
        <name>Mg(2+)</name>
        <dbReference type="ChEBI" id="CHEBI:18420"/>
        <label>1</label>
    </ligand>
</feature>
<evidence type="ECO:0000256" key="1">
    <source>
        <dbReference type="ARBA" id="ARBA00001936"/>
    </source>
</evidence>
<dbReference type="InterPro" id="IPR037493">
    <property type="entry name" value="ExoIII-like"/>
</dbReference>
<dbReference type="EMBL" id="NAIA01000003">
    <property type="protein sequence ID" value="OWF66076.1"/>
    <property type="molecule type" value="Genomic_DNA"/>
</dbReference>
<gene>
    <name evidence="10" type="ORF">B6A14_07135</name>
</gene>
<name>A0A210RYK5_9BURK</name>
<keyword evidence="11" id="KW-1185">Reference proteome</keyword>
<evidence type="ECO:0000256" key="2">
    <source>
        <dbReference type="ARBA" id="ARBA00007092"/>
    </source>
</evidence>
<dbReference type="OrthoDB" id="9803914at2"/>
<comment type="caution">
    <text evidence="10">The sequence shown here is derived from an EMBL/GenBank/DDBJ whole genome shotgun (WGS) entry which is preliminary data.</text>
</comment>
<comment type="cofactor">
    <cofactor evidence="1">
        <name>Mn(2+)</name>
        <dbReference type="ChEBI" id="CHEBI:29035"/>
    </cofactor>
</comment>
<dbReference type="Gene3D" id="3.60.10.10">
    <property type="entry name" value="Endonuclease/exonuclease/phosphatase"/>
    <property type="match status" value="1"/>
</dbReference>
<evidence type="ECO:0000259" key="9">
    <source>
        <dbReference type="Pfam" id="PF03372"/>
    </source>
</evidence>
<dbReference type="InterPro" id="IPR004808">
    <property type="entry name" value="AP_endonuc_1"/>
</dbReference>
<dbReference type="InterPro" id="IPR020848">
    <property type="entry name" value="AP_endonuclease_F1_CS"/>
</dbReference>
<feature type="site" description="Important for catalytic activity" evidence="8">
    <location>
        <position position="238"/>
    </location>
</feature>
<dbReference type="CDD" id="cd09086">
    <property type="entry name" value="ExoIII-like_AP-endo"/>
    <property type="match status" value="1"/>
</dbReference>
<evidence type="ECO:0000313" key="10">
    <source>
        <dbReference type="EMBL" id="OWF66076.1"/>
    </source>
</evidence>
<dbReference type="SUPFAM" id="SSF56219">
    <property type="entry name" value="DNase I-like"/>
    <property type="match status" value="1"/>
</dbReference>
<keyword evidence="5 7" id="KW-0460">Magnesium</keyword>
<accession>A0A210RYK5</accession>
<comment type="cofactor">
    <cofactor evidence="7">
        <name>Mg(2+)</name>
        <dbReference type="ChEBI" id="CHEBI:18420"/>
    </cofactor>
    <cofactor evidence="7">
        <name>Mn(2+)</name>
        <dbReference type="ChEBI" id="CHEBI:29035"/>
    </cofactor>
    <text evidence="7">Probably binds two magnesium or manganese ions per subunit.</text>
</comment>
<feature type="site" description="Transition state stabilizer" evidence="8">
    <location>
        <position position="169"/>
    </location>
</feature>
<dbReference type="PANTHER" id="PTHR43250">
    <property type="entry name" value="EXODEOXYRIBONUCLEASE III"/>
    <property type="match status" value="1"/>
</dbReference>
<feature type="active site" description="Proton donor/acceptor" evidence="6">
    <location>
        <position position="167"/>
    </location>
</feature>
<dbReference type="InterPro" id="IPR005135">
    <property type="entry name" value="Endo/exonuclease/phosphatase"/>
</dbReference>
<proteinExistence type="inferred from homology"/>
<sequence length="278" mass="31517">MRIAAWNVNSLKVRLPHVIRWLQDQEAKQQPIDALCLQELKLTDDKYPHQELEAAGYLSLAAGQKTYNGVAIIVRKAALASIASDAATSFLKPIRNIPANTDEQQRILAATIPFAGTKPIRLVSAYFPNGQSPDSDKFIYKLDWLSKLQTWLTEELQQNQRLALLGDFNIAPADADVHDPKAWEGQNLVSPPERNAFQELINLGFSDSFRMFEQAPKTFSWWDYRMMGFRRNAGMRIDHILLSEDLKEKCSASVVDKEPRTWEQPSDHAPVIATIQKT</sequence>
<dbReference type="GO" id="GO:0004519">
    <property type="term" value="F:endonuclease activity"/>
    <property type="evidence" value="ECO:0007669"/>
    <property type="project" value="InterPro"/>
</dbReference>
<feature type="binding site" evidence="7">
    <location>
        <position position="7"/>
    </location>
    <ligand>
        <name>Mg(2+)</name>
        <dbReference type="ChEBI" id="CHEBI:18420"/>
        <label>1</label>
    </ligand>
</feature>
<dbReference type="GO" id="GO:0003677">
    <property type="term" value="F:DNA binding"/>
    <property type="evidence" value="ECO:0007669"/>
    <property type="project" value="InterPro"/>
</dbReference>
<dbReference type="NCBIfam" id="TIGR00633">
    <property type="entry name" value="xth"/>
    <property type="match status" value="1"/>
</dbReference>
<keyword evidence="7" id="KW-0464">Manganese</keyword>
<dbReference type="GO" id="GO:0006281">
    <property type="term" value="P:DNA repair"/>
    <property type="evidence" value="ECO:0007669"/>
    <property type="project" value="InterPro"/>
</dbReference>
<evidence type="ECO:0000256" key="8">
    <source>
        <dbReference type="PIRSR" id="PIRSR604808-3"/>
    </source>
</evidence>
<feature type="binding site" evidence="7">
    <location>
        <position position="267"/>
    </location>
    <ligand>
        <name>Mg(2+)</name>
        <dbReference type="ChEBI" id="CHEBI:18420"/>
        <label>1</label>
    </ligand>
</feature>
<dbReference type="PROSITE" id="PS00728">
    <property type="entry name" value="AP_NUCLEASE_F1_3"/>
    <property type="match status" value="1"/>
</dbReference>
<dbReference type="GO" id="GO:0008311">
    <property type="term" value="F:double-stranded DNA 3'-5' DNA exonuclease activity"/>
    <property type="evidence" value="ECO:0007669"/>
    <property type="project" value="InterPro"/>
</dbReference>
<feature type="binding site" evidence="7">
    <location>
        <position position="167"/>
    </location>
    <ligand>
        <name>Mg(2+)</name>
        <dbReference type="ChEBI" id="CHEBI:18420"/>
        <label>1</label>
    </ligand>
</feature>
<comment type="similarity">
    <text evidence="2">Belongs to the DNA repair enzymes AP/ExoA family.</text>
</comment>
<feature type="binding site" evidence="7">
    <location>
        <position position="169"/>
    </location>
    <ligand>
        <name>Mg(2+)</name>
        <dbReference type="ChEBI" id="CHEBI:18420"/>
        <label>1</label>
    </ligand>
</feature>
<feature type="site" description="Interaction with DNA substrate" evidence="8">
    <location>
        <position position="268"/>
    </location>
</feature>
<dbReference type="GO" id="GO:0046872">
    <property type="term" value="F:metal ion binding"/>
    <property type="evidence" value="ECO:0007669"/>
    <property type="project" value="UniProtKB-KW"/>
</dbReference>
<dbReference type="Proteomes" id="UP000196880">
    <property type="component" value="Unassembled WGS sequence"/>
</dbReference>
<feature type="active site" evidence="6">
    <location>
        <position position="126"/>
    </location>
</feature>
<protein>
    <submittedName>
        <fullName evidence="10">Exodeoxyribonuclease III</fullName>
    </submittedName>
</protein>
<evidence type="ECO:0000256" key="6">
    <source>
        <dbReference type="PIRSR" id="PIRSR604808-1"/>
    </source>
</evidence>
<evidence type="ECO:0000256" key="7">
    <source>
        <dbReference type="PIRSR" id="PIRSR604808-2"/>
    </source>
</evidence>
<reference evidence="10 11" key="1">
    <citation type="submission" date="2017-03" db="EMBL/GenBank/DDBJ databases">
        <title>New species Polynucleobacter sp. MWH-EgelM1-30-B4.</title>
        <authorList>
            <person name="Hahn M.W."/>
        </authorList>
    </citation>
    <scope>NUCLEOTIDE SEQUENCE [LARGE SCALE GENOMIC DNA]</scope>
    <source>
        <strain evidence="10 11">MWH-EgelM1-30-B4</strain>
    </source>
</reference>
<evidence type="ECO:0000256" key="4">
    <source>
        <dbReference type="ARBA" id="ARBA00022801"/>
    </source>
</evidence>
<evidence type="ECO:0000256" key="3">
    <source>
        <dbReference type="ARBA" id="ARBA00022723"/>
    </source>
</evidence>
<dbReference type="AlphaFoldDB" id="A0A210RYK5"/>
<dbReference type="NCBIfam" id="TIGR00195">
    <property type="entry name" value="exoDNase_III"/>
    <property type="match status" value="1"/>
</dbReference>
<evidence type="ECO:0000313" key="11">
    <source>
        <dbReference type="Proteomes" id="UP000196880"/>
    </source>
</evidence>
<feature type="active site" description="Proton acceptor" evidence="6">
    <location>
        <position position="268"/>
    </location>
</feature>
<keyword evidence="3 7" id="KW-0479">Metal-binding</keyword>
<feature type="domain" description="Endonuclease/exonuclease/phosphatase" evidence="9">
    <location>
        <begin position="5"/>
        <end position="268"/>
    </location>
</feature>
<evidence type="ECO:0000256" key="5">
    <source>
        <dbReference type="ARBA" id="ARBA00022842"/>
    </source>
</evidence>